<name>A0ABX2PRK0_9RHOB</name>
<dbReference type="RefSeq" id="WP_176865580.1">
    <property type="nucleotide sequence ID" value="NZ_JABXWT010000007.1"/>
</dbReference>
<dbReference type="InterPro" id="IPR016169">
    <property type="entry name" value="FAD-bd_PCMH_sub2"/>
</dbReference>
<dbReference type="NCBIfam" id="NF008439">
    <property type="entry name" value="PRK11282.1"/>
    <property type="match status" value="1"/>
</dbReference>
<keyword evidence="2" id="KW-0274">FAD</keyword>
<dbReference type="EC" id="1.1.99.14" evidence="4"/>
<dbReference type="InterPro" id="IPR016166">
    <property type="entry name" value="FAD-bd_PCMH"/>
</dbReference>
<gene>
    <name evidence="4" type="primary">glcE</name>
    <name evidence="4" type="ORF">HW561_13435</name>
</gene>
<dbReference type="Pfam" id="PF01565">
    <property type="entry name" value="FAD_binding_4"/>
    <property type="match status" value="1"/>
</dbReference>
<accession>A0ABX2PRK0</accession>
<dbReference type="InterPro" id="IPR006094">
    <property type="entry name" value="Oxid_FAD_bind_N"/>
</dbReference>
<evidence type="ECO:0000256" key="2">
    <source>
        <dbReference type="ARBA" id="ARBA00022827"/>
    </source>
</evidence>
<keyword evidence="5" id="KW-1185">Reference proteome</keyword>
<organism evidence="4 5">
    <name type="scientific">Ruegeria haliotis</name>
    <dbReference type="NCBI Taxonomy" id="2747601"/>
    <lineage>
        <taxon>Bacteria</taxon>
        <taxon>Pseudomonadati</taxon>
        <taxon>Pseudomonadota</taxon>
        <taxon>Alphaproteobacteria</taxon>
        <taxon>Rhodobacterales</taxon>
        <taxon>Roseobacteraceae</taxon>
        <taxon>Ruegeria</taxon>
    </lineage>
</organism>
<dbReference type="Proteomes" id="UP000630805">
    <property type="component" value="Unassembled WGS sequence"/>
</dbReference>
<dbReference type="PANTHER" id="PTHR11748:SF103">
    <property type="entry name" value="GLYCOLATE OXIDASE SUBUNIT GLCE"/>
    <property type="match status" value="1"/>
</dbReference>
<protein>
    <submittedName>
        <fullName evidence="4">Glycolate oxidase subunit GlcE</fullName>
        <ecNumber evidence="4">1.1.99.14</ecNumber>
    </submittedName>
</protein>
<dbReference type="PROSITE" id="PS51387">
    <property type="entry name" value="FAD_PCMH"/>
    <property type="match status" value="1"/>
</dbReference>
<comment type="caution">
    <text evidence="4">The sequence shown here is derived from an EMBL/GenBank/DDBJ whole genome shotgun (WGS) entry which is preliminary data.</text>
</comment>
<dbReference type="Gene3D" id="3.30.465.10">
    <property type="match status" value="1"/>
</dbReference>
<sequence>MKPETEGELAEVVAGLSGPVRIVGGGTRDVTGSEPILNTAGLSGITLYEPGALTLVAQAGTPVAEIEAALEAEGQQLAFEPMDHRGLMGTSGEPTIGGVVAANISGPRRIQAGACRDFLLGVRYVDGCGQIVKNGGRVMKNVTGYDLVKLMAGSWGTLGVLSQVSLKVLPKPEATLTLAVHVQNAKTAIQALSVALSSPFEVSAAAYDPQYSSALLRLEGFADSVTYRETRLRSELANFGEFTEVQDPVSQWRSIRDVSAFQGSDGDVWRISVKPSDASEIATRAEAEKTIFDWGGGLVWALVPKGTDLRKRLRAFQGHATLVRADTDTVRTLGRFQPESVGVAALTRGLRQKFDPRGIFNPDLMG</sequence>
<evidence type="ECO:0000313" key="5">
    <source>
        <dbReference type="Proteomes" id="UP000630805"/>
    </source>
</evidence>
<keyword evidence="1" id="KW-0285">Flavoprotein</keyword>
<evidence type="ECO:0000259" key="3">
    <source>
        <dbReference type="PROSITE" id="PS51387"/>
    </source>
</evidence>
<dbReference type="SUPFAM" id="SSF56176">
    <property type="entry name" value="FAD-binding/transporter-associated domain-like"/>
    <property type="match status" value="1"/>
</dbReference>
<feature type="domain" description="FAD-binding PCMH-type" evidence="3">
    <location>
        <begin position="1"/>
        <end position="171"/>
    </location>
</feature>
<keyword evidence="4" id="KW-0560">Oxidoreductase</keyword>
<dbReference type="InterPro" id="IPR036318">
    <property type="entry name" value="FAD-bd_PCMH-like_sf"/>
</dbReference>
<dbReference type="InterPro" id="IPR016164">
    <property type="entry name" value="FAD-linked_Oxase-like_C"/>
</dbReference>
<dbReference type="PANTHER" id="PTHR11748">
    <property type="entry name" value="D-LACTATE DEHYDROGENASE"/>
    <property type="match status" value="1"/>
</dbReference>
<reference evidence="4 5" key="1">
    <citation type="submission" date="2020-06" db="EMBL/GenBank/DDBJ databases">
        <authorList>
            <person name="Cao W.R."/>
        </authorList>
    </citation>
    <scope>NUCLEOTIDE SEQUENCE [LARGE SCALE GENOMIC DNA]</scope>
    <source>
        <strain evidence="4 5">B1Z28</strain>
    </source>
</reference>
<evidence type="ECO:0000313" key="4">
    <source>
        <dbReference type="EMBL" id="NVO56790.1"/>
    </source>
</evidence>
<dbReference type="SUPFAM" id="SSF55103">
    <property type="entry name" value="FAD-linked oxidases, C-terminal domain"/>
    <property type="match status" value="1"/>
</dbReference>
<proteinExistence type="predicted"/>
<dbReference type="GO" id="GO:0019154">
    <property type="term" value="F:glycolate dehydrogenase activity"/>
    <property type="evidence" value="ECO:0007669"/>
    <property type="project" value="UniProtKB-EC"/>
</dbReference>
<evidence type="ECO:0000256" key="1">
    <source>
        <dbReference type="ARBA" id="ARBA00022630"/>
    </source>
</evidence>
<dbReference type="EMBL" id="JABXWT010000007">
    <property type="protein sequence ID" value="NVO56790.1"/>
    <property type="molecule type" value="Genomic_DNA"/>
</dbReference>